<name>A0A7Y9W8W6_9BURK</name>
<proteinExistence type="predicted"/>
<gene>
    <name evidence="2" type="ORF">GGD41_003607</name>
</gene>
<keyword evidence="1" id="KW-0472">Membrane</keyword>
<dbReference type="InterPro" id="IPR018682">
    <property type="entry name" value="DUF2167_membr"/>
</dbReference>
<dbReference type="EMBL" id="JACCAU010000001">
    <property type="protein sequence ID" value="NYH16379.1"/>
    <property type="molecule type" value="Genomic_DNA"/>
</dbReference>
<evidence type="ECO:0000256" key="1">
    <source>
        <dbReference type="SAM" id="Phobius"/>
    </source>
</evidence>
<organism evidence="2 3">
    <name type="scientific">Paraburkholderia bryophila</name>
    <dbReference type="NCBI Taxonomy" id="420952"/>
    <lineage>
        <taxon>Bacteria</taxon>
        <taxon>Pseudomonadati</taxon>
        <taxon>Pseudomonadota</taxon>
        <taxon>Betaproteobacteria</taxon>
        <taxon>Burkholderiales</taxon>
        <taxon>Burkholderiaceae</taxon>
        <taxon>Paraburkholderia</taxon>
    </lineage>
</organism>
<sequence length="280" mass="30440">MATIKAIVEKSALAGPRSIKISDEATFSLPAGDVFLPAEAAARVMQAYGQAVNEKVLVGMVFPARDEGGWGAVLSFAKEGYVRDDDAQNWKADDLLHRMRVLQAQSNPVRKSHGVPELDVEGWAQPPTYDTTMHRVMWAAISHKQGEPDDDAHRYVNYETVALGRDGHLLLGVASHLAAFNQSKIIADGLLADIDFDNGKHYADFDKTTDHVAEYGLAALVVGVAAKKLGLLAVFLAFVAKFAKIGVVLPFAAAAIRRRFKKRVPARPVAAVTTDRQEPR</sequence>
<keyword evidence="1" id="KW-1133">Transmembrane helix</keyword>
<dbReference type="Pfam" id="PF09935">
    <property type="entry name" value="DUF2167"/>
    <property type="match status" value="1"/>
</dbReference>
<reference evidence="2 3" key="1">
    <citation type="submission" date="2020-07" db="EMBL/GenBank/DDBJ databases">
        <title>Exploring microbial biodiversity for novel pathways involved in the catabolism of aromatic compounds derived from lignin.</title>
        <authorList>
            <person name="Elkins J."/>
        </authorList>
    </citation>
    <scope>NUCLEOTIDE SEQUENCE [LARGE SCALE GENOMIC DNA]</scope>
    <source>
        <strain evidence="2 3">H2C3B</strain>
    </source>
</reference>
<dbReference type="Proteomes" id="UP000572540">
    <property type="component" value="Unassembled WGS sequence"/>
</dbReference>
<keyword evidence="1" id="KW-0812">Transmembrane</keyword>
<dbReference type="RefSeq" id="WP_179712660.1">
    <property type="nucleotide sequence ID" value="NZ_JACCAU010000001.1"/>
</dbReference>
<comment type="caution">
    <text evidence="2">The sequence shown here is derived from an EMBL/GenBank/DDBJ whole genome shotgun (WGS) entry which is preliminary data.</text>
</comment>
<evidence type="ECO:0000313" key="3">
    <source>
        <dbReference type="Proteomes" id="UP000572540"/>
    </source>
</evidence>
<feature type="transmembrane region" description="Helical" evidence="1">
    <location>
        <begin position="229"/>
        <end position="253"/>
    </location>
</feature>
<dbReference type="AlphaFoldDB" id="A0A7Y9W8W6"/>
<accession>A0A7Y9W8W6</accession>
<protein>
    <submittedName>
        <fullName evidence="2">Putative membrane-anchored protein</fullName>
    </submittedName>
</protein>
<evidence type="ECO:0000313" key="2">
    <source>
        <dbReference type="EMBL" id="NYH16379.1"/>
    </source>
</evidence>